<feature type="binding site" evidence="10">
    <location>
        <position position="293"/>
    </location>
    <ligand>
        <name>ATP</name>
        <dbReference type="ChEBI" id="CHEBI:30616"/>
    </ligand>
</feature>
<dbReference type="PANTHER" id="PTHR43284:SF1">
    <property type="entry name" value="ASPARAGINE SYNTHETASE"/>
    <property type="match status" value="1"/>
</dbReference>
<evidence type="ECO:0000256" key="9">
    <source>
        <dbReference type="PIRSR" id="PIRSR001589-1"/>
    </source>
</evidence>
<dbReference type="InterPro" id="IPR051786">
    <property type="entry name" value="ASN_synthetase/amidase"/>
</dbReference>
<comment type="pathway">
    <text evidence="1">Amino-acid biosynthesis; L-asparagine biosynthesis; L-asparagine from L-aspartate (L-Gln route): step 1/1.</text>
</comment>
<feature type="binding site" evidence="10">
    <location>
        <position position="100"/>
    </location>
    <ligand>
        <name>L-glutamine</name>
        <dbReference type="ChEBI" id="CHEBI:58359"/>
    </ligand>
</feature>
<feature type="active site" description="For GATase activity" evidence="9">
    <location>
        <position position="2"/>
    </location>
</feature>
<dbReference type="InterPro" id="IPR017535">
    <property type="entry name" value="Asparagine_synth"/>
</dbReference>
<reference evidence="12" key="2">
    <citation type="submission" date="2020-09" db="EMBL/GenBank/DDBJ databases">
        <authorList>
            <person name="Sun Q."/>
            <person name="Zhou Y."/>
        </authorList>
    </citation>
    <scope>NUCLEOTIDE SEQUENCE</scope>
    <source>
        <strain evidence="12">CGMCC 4.7312</strain>
    </source>
</reference>
<dbReference type="CDD" id="cd00712">
    <property type="entry name" value="AsnB"/>
    <property type="match status" value="1"/>
</dbReference>
<accession>A0A917TF43</accession>
<sequence length="594" mass="64792">MCGLAGEFRRDATRADVAAVERMAATMCDRGPDGSGVWSNGSIALGHRRLGIIDLSAASGQPVVDSASGLSAVFNGCIYNYRELRAELAAKGHHFFSKGDSEVVVKAYAEWGLDFVDHLVGMFAVAISERDTGRLVLARDRLGVKPLYLAESPGVLRFASTLPALLAGGGVDTTIDPVALAHYLSFHSIVPPPRTILRGVSKLPPATVRVYEADGTTHERVYWNPPFLRHAEHSGWSEQDWQDALLESLTTAVRRRMVADVPVGVLLSGGLDSSLVVALLAGEGQRELSTFSIGFDAVGGREGDEFRYSDLIAKTFDTDHHQIRVAAQDLVPPLEAAVAAMSEPMVSHDCVAFYLLSQEVSRHVKVVQSGQGADEILAGYHWYPPLARVDREQALETYARAFFDRDAAGLARVLNPDWLADGDPAREFVAAHLAQPGAQSPVDAGLRIDTQIMLTDDPVKRVDNMTMAHGLEARVPFLDHEFVELAAACPPELKLAQGGKGVLKEIGRRMLPHEVIDRPKGYFPVPGLTHLEGKLLDRVRDALHAPEARRRDLFRTDYVNALLDAPNAELTPLNGNKLWQLGLLEMWLQSHAID</sequence>
<dbReference type="GO" id="GO:0005829">
    <property type="term" value="C:cytosol"/>
    <property type="evidence" value="ECO:0007669"/>
    <property type="project" value="TreeGrafter"/>
</dbReference>
<dbReference type="NCBIfam" id="TIGR03104">
    <property type="entry name" value="trio_amidotrans"/>
    <property type="match status" value="1"/>
</dbReference>
<name>A0A917TF43_9ACTN</name>
<feature type="binding site" evidence="10">
    <location>
        <begin position="369"/>
        <end position="370"/>
    </location>
    <ligand>
        <name>ATP</name>
        <dbReference type="ChEBI" id="CHEBI:30616"/>
    </ligand>
</feature>
<dbReference type="InterPro" id="IPR033738">
    <property type="entry name" value="AsnB_N"/>
</dbReference>
<dbReference type="Pfam" id="PF00733">
    <property type="entry name" value="Asn_synthase"/>
    <property type="match status" value="1"/>
</dbReference>
<dbReference type="InterPro" id="IPR017932">
    <property type="entry name" value="GATase_2_dom"/>
</dbReference>
<dbReference type="AlphaFoldDB" id="A0A917TF43"/>
<dbReference type="GO" id="GO:0004066">
    <property type="term" value="F:asparagine synthase (glutamine-hydrolyzing) activity"/>
    <property type="evidence" value="ECO:0007669"/>
    <property type="project" value="UniProtKB-EC"/>
</dbReference>
<comment type="caution">
    <text evidence="12">The sequence shown here is derived from an EMBL/GenBank/DDBJ whole genome shotgun (WGS) entry which is preliminary data.</text>
</comment>
<comment type="catalytic activity">
    <reaction evidence="8">
        <text>L-aspartate + L-glutamine + ATP + H2O = L-asparagine + L-glutamate + AMP + diphosphate + H(+)</text>
        <dbReference type="Rhea" id="RHEA:12228"/>
        <dbReference type="ChEBI" id="CHEBI:15377"/>
        <dbReference type="ChEBI" id="CHEBI:15378"/>
        <dbReference type="ChEBI" id="CHEBI:29985"/>
        <dbReference type="ChEBI" id="CHEBI:29991"/>
        <dbReference type="ChEBI" id="CHEBI:30616"/>
        <dbReference type="ChEBI" id="CHEBI:33019"/>
        <dbReference type="ChEBI" id="CHEBI:58048"/>
        <dbReference type="ChEBI" id="CHEBI:58359"/>
        <dbReference type="ChEBI" id="CHEBI:456215"/>
        <dbReference type="EC" id="6.3.5.4"/>
    </reaction>
</comment>
<evidence type="ECO:0000256" key="3">
    <source>
        <dbReference type="ARBA" id="ARBA00012737"/>
    </source>
</evidence>
<comment type="similarity">
    <text evidence="2">Belongs to the asparagine synthetase family.</text>
</comment>
<dbReference type="Gene3D" id="3.60.20.10">
    <property type="entry name" value="Glutamine Phosphoribosylpyrophosphate, subunit 1, domain 1"/>
    <property type="match status" value="1"/>
</dbReference>
<evidence type="ECO:0000313" key="12">
    <source>
        <dbReference type="EMBL" id="GGM19932.1"/>
    </source>
</evidence>
<evidence type="ECO:0000256" key="6">
    <source>
        <dbReference type="ARBA" id="ARBA00022888"/>
    </source>
</evidence>
<dbReference type="PIRSF" id="PIRSF001589">
    <property type="entry name" value="Asn_synthetase_glu-h"/>
    <property type="match status" value="1"/>
</dbReference>
<gene>
    <name evidence="12" type="primary">asnB</name>
    <name evidence="12" type="ORF">GCM10011608_00670</name>
</gene>
<dbReference type="PANTHER" id="PTHR43284">
    <property type="entry name" value="ASPARAGINE SYNTHETASE (GLUTAMINE-HYDROLYZING)"/>
    <property type="match status" value="1"/>
</dbReference>
<keyword evidence="4 10" id="KW-0547">Nucleotide-binding</keyword>
<dbReference type="InterPro" id="IPR014729">
    <property type="entry name" value="Rossmann-like_a/b/a_fold"/>
</dbReference>
<dbReference type="PROSITE" id="PS51278">
    <property type="entry name" value="GATASE_TYPE_2"/>
    <property type="match status" value="1"/>
</dbReference>
<dbReference type="CDD" id="cd01991">
    <property type="entry name" value="Asn_synthase_B_C"/>
    <property type="match status" value="1"/>
</dbReference>
<evidence type="ECO:0000256" key="5">
    <source>
        <dbReference type="ARBA" id="ARBA00022840"/>
    </source>
</evidence>
<feature type="binding site" evidence="10">
    <location>
        <position position="266"/>
    </location>
    <ligand>
        <name>ATP</name>
        <dbReference type="ChEBI" id="CHEBI:30616"/>
    </ligand>
</feature>
<keyword evidence="13" id="KW-1185">Reference proteome</keyword>
<dbReference type="InterPro" id="IPR001962">
    <property type="entry name" value="Asn_synthase"/>
</dbReference>
<evidence type="ECO:0000256" key="7">
    <source>
        <dbReference type="ARBA" id="ARBA00022962"/>
    </source>
</evidence>
<protein>
    <recommendedName>
        <fullName evidence="3">asparagine synthase (glutamine-hydrolyzing)</fullName>
        <ecNumber evidence="3">6.3.5.4</ecNumber>
    </recommendedName>
</protein>
<dbReference type="GO" id="GO:0005524">
    <property type="term" value="F:ATP binding"/>
    <property type="evidence" value="ECO:0007669"/>
    <property type="project" value="UniProtKB-KW"/>
</dbReference>
<evidence type="ECO:0000259" key="11">
    <source>
        <dbReference type="PROSITE" id="PS51278"/>
    </source>
</evidence>
<evidence type="ECO:0000256" key="10">
    <source>
        <dbReference type="PIRSR" id="PIRSR001589-2"/>
    </source>
</evidence>
<proteinExistence type="inferred from homology"/>
<dbReference type="SUPFAM" id="SSF56235">
    <property type="entry name" value="N-terminal nucleophile aminohydrolases (Ntn hydrolases)"/>
    <property type="match status" value="1"/>
</dbReference>
<evidence type="ECO:0000256" key="2">
    <source>
        <dbReference type="ARBA" id="ARBA00005752"/>
    </source>
</evidence>
<evidence type="ECO:0000256" key="4">
    <source>
        <dbReference type="ARBA" id="ARBA00022741"/>
    </source>
</evidence>
<organism evidence="12 13">
    <name type="scientific">Micromonospora sonchi</name>
    <dbReference type="NCBI Taxonomy" id="1763543"/>
    <lineage>
        <taxon>Bacteria</taxon>
        <taxon>Bacillati</taxon>
        <taxon>Actinomycetota</taxon>
        <taxon>Actinomycetes</taxon>
        <taxon>Micromonosporales</taxon>
        <taxon>Micromonosporaceae</taxon>
        <taxon>Micromonospora</taxon>
    </lineage>
</organism>
<keyword evidence="5 10" id="KW-0067">ATP-binding</keyword>
<dbReference type="InterPro" id="IPR006426">
    <property type="entry name" value="Asn_synth_AEB"/>
</dbReference>
<dbReference type="NCBIfam" id="TIGR01536">
    <property type="entry name" value="asn_synth_AEB"/>
    <property type="match status" value="1"/>
</dbReference>
<dbReference type="SUPFAM" id="SSF52402">
    <property type="entry name" value="Adenine nucleotide alpha hydrolases-like"/>
    <property type="match status" value="1"/>
</dbReference>
<dbReference type="Gene3D" id="3.40.50.620">
    <property type="entry name" value="HUPs"/>
    <property type="match status" value="1"/>
</dbReference>
<keyword evidence="6 9" id="KW-0061">Asparagine biosynthesis</keyword>
<dbReference type="Pfam" id="PF13537">
    <property type="entry name" value="GATase_7"/>
    <property type="match status" value="1"/>
</dbReference>
<dbReference type="Proteomes" id="UP000608890">
    <property type="component" value="Unassembled WGS sequence"/>
</dbReference>
<dbReference type="EC" id="6.3.5.4" evidence="3"/>
<feature type="domain" description="Glutamine amidotransferase type-2" evidence="11">
    <location>
        <begin position="2"/>
        <end position="214"/>
    </location>
</feature>
<dbReference type="InterPro" id="IPR029055">
    <property type="entry name" value="Ntn_hydrolases_N"/>
</dbReference>
<dbReference type="GO" id="GO:0006529">
    <property type="term" value="P:asparagine biosynthetic process"/>
    <property type="evidence" value="ECO:0007669"/>
    <property type="project" value="UniProtKB-KW"/>
</dbReference>
<keyword evidence="9" id="KW-0028">Amino-acid biosynthesis</keyword>
<dbReference type="EMBL" id="BMNB01000001">
    <property type="protein sequence ID" value="GGM19932.1"/>
    <property type="molecule type" value="Genomic_DNA"/>
</dbReference>
<evidence type="ECO:0000256" key="8">
    <source>
        <dbReference type="ARBA" id="ARBA00048741"/>
    </source>
</evidence>
<keyword evidence="7 9" id="KW-0315">Glutamine amidotransferase</keyword>
<dbReference type="RefSeq" id="WP_189040182.1">
    <property type="nucleotide sequence ID" value="NZ_BMNB01000001.1"/>
</dbReference>
<reference evidence="12" key="1">
    <citation type="journal article" date="2014" name="Int. J. Syst. Evol. Microbiol.">
        <title>Complete genome sequence of Corynebacterium casei LMG S-19264T (=DSM 44701T), isolated from a smear-ripened cheese.</title>
        <authorList>
            <consortium name="US DOE Joint Genome Institute (JGI-PGF)"/>
            <person name="Walter F."/>
            <person name="Albersmeier A."/>
            <person name="Kalinowski J."/>
            <person name="Ruckert C."/>
        </authorList>
    </citation>
    <scope>NUCLEOTIDE SEQUENCE</scope>
    <source>
        <strain evidence="12">CGMCC 4.7312</strain>
    </source>
</reference>
<evidence type="ECO:0000313" key="13">
    <source>
        <dbReference type="Proteomes" id="UP000608890"/>
    </source>
</evidence>
<evidence type="ECO:0000256" key="1">
    <source>
        <dbReference type="ARBA" id="ARBA00005187"/>
    </source>
</evidence>